<dbReference type="Proteomes" id="UP000602653">
    <property type="component" value="Chromosome"/>
</dbReference>
<name>A0ABX7IIU1_9ACTO</name>
<protein>
    <submittedName>
        <fullName evidence="1">DUF2283 domain-containing protein</fullName>
    </submittedName>
</protein>
<proteinExistence type="predicted"/>
<sequence length="39" mass="4332">MQLTYDKEADAAYITFGKSVEPNEASQQVPFIEIPNGQT</sequence>
<dbReference type="EMBL" id="CP070228">
    <property type="protein sequence ID" value="QRV02640.1"/>
    <property type="molecule type" value="Genomic_DNA"/>
</dbReference>
<dbReference type="Pfam" id="PF10049">
    <property type="entry name" value="DUF2283"/>
    <property type="match status" value="1"/>
</dbReference>
<evidence type="ECO:0000313" key="2">
    <source>
        <dbReference type="Proteomes" id="UP000602653"/>
    </source>
</evidence>
<evidence type="ECO:0000313" key="1">
    <source>
        <dbReference type="EMBL" id="QRV02640.1"/>
    </source>
</evidence>
<accession>A0ABX7IIU1</accession>
<gene>
    <name evidence="1" type="ORF">JTE88_02545</name>
</gene>
<keyword evidence="2" id="KW-1185">Reference proteome</keyword>
<dbReference type="InterPro" id="IPR019270">
    <property type="entry name" value="DUF2283"/>
</dbReference>
<dbReference type="RefSeq" id="WP_204425179.1">
    <property type="nucleotide sequence ID" value="NZ_CP070228.1"/>
</dbReference>
<organism evidence="1 2">
    <name type="scientific">Arcanobacterium phocisimile</name>
    <dbReference type="NCBI Taxonomy" id="1302235"/>
    <lineage>
        <taxon>Bacteria</taxon>
        <taxon>Bacillati</taxon>
        <taxon>Actinomycetota</taxon>
        <taxon>Actinomycetes</taxon>
        <taxon>Actinomycetales</taxon>
        <taxon>Actinomycetaceae</taxon>
        <taxon>Arcanobacterium</taxon>
    </lineage>
</organism>
<reference evidence="1 2" key="1">
    <citation type="submission" date="2021-02" db="EMBL/GenBank/DDBJ databases">
        <title>Complete Genome Sequence of Arcanobacterium phocisimile strain DSM 26142T from a harbour seal.</title>
        <authorList>
            <person name="Borowiak M."/>
            <person name="Alssahen M."/>
            <person name="Malorny B."/>
            <person name="Laemmler C."/>
            <person name="Siebert U."/>
            <person name="Ploetz M."/>
            <person name="Abdulmawjood A."/>
        </authorList>
    </citation>
    <scope>NUCLEOTIDE SEQUENCE [LARGE SCALE GENOMIC DNA]</scope>
    <source>
        <strain evidence="1 2">DSM 26142</strain>
    </source>
</reference>